<dbReference type="Proteomes" id="UP000325945">
    <property type="component" value="Unassembled WGS sequence"/>
</dbReference>
<name>A0A5N6XD98_9EURO</name>
<sequence length="68" mass="7898">MALANFEDCQQGEEIWYMLVGLAFRSKETNKNYTRRDILLPKARVDQGPRVDWTYETGAIFQTDILLG</sequence>
<dbReference type="EMBL" id="ML741770">
    <property type="protein sequence ID" value="KAE8331237.1"/>
    <property type="molecule type" value="Genomic_DNA"/>
</dbReference>
<evidence type="ECO:0000313" key="2">
    <source>
        <dbReference type="Proteomes" id="UP000325945"/>
    </source>
</evidence>
<keyword evidence="2" id="KW-1185">Reference proteome</keyword>
<gene>
    <name evidence="1" type="ORF">BDV39DRAFT_169246</name>
</gene>
<accession>A0A5N6XD98</accession>
<evidence type="ECO:0000313" key="1">
    <source>
        <dbReference type="EMBL" id="KAE8331237.1"/>
    </source>
</evidence>
<organism evidence="1 2">
    <name type="scientific">Aspergillus sergii</name>
    <dbReference type="NCBI Taxonomy" id="1034303"/>
    <lineage>
        <taxon>Eukaryota</taxon>
        <taxon>Fungi</taxon>
        <taxon>Dikarya</taxon>
        <taxon>Ascomycota</taxon>
        <taxon>Pezizomycotina</taxon>
        <taxon>Eurotiomycetes</taxon>
        <taxon>Eurotiomycetidae</taxon>
        <taxon>Eurotiales</taxon>
        <taxon>Aspergillaceae</taxon>
        <taxon>Aspergillus</taxon>
        <taxon>Aspergillus subgen. Circumdati</taxon>
    </lineage>
</organism>
<reference evidence="2" key="1">
    <citation type="submission" date="2019-04" db="EMBL/GenBank/DDBJ databases">
        <title>Friends and foes A comparative genomics studyof 23 Aspergillus species from section Flavi.</title>
        <authorList>
            <consortium name="DOE Joint Genome Institute"/>
            <person name="Kjaerbolling I."/>
            <person name="Vesth T."/>
            <person name="Frisvad J.C."/>
            <person name="Nybo J.L."/>
            <person name="Theobald S."/>
            <person name="Kildgaard S."/>
            <person name="Isbrandt T."/>
            <person name="Kuo A."/>
            <person name="Sato A."/>
            <person name="Lyhne E.K."/>
            <person name="Kogle M.E."/>
            <person name="Wiebenga A."/>
            <person name="Kun R.S."/>
            <person name="Lubbers R.J."/>
            <person name="Makela M.R."/>
            <person name="Barry K."/>
            <person name="Chovatia M."/>
            <person name="Clum A."/>
            <person name="Daum C."/>
            <person name="Haridas S."/>
            <person name="He G."/>
            <person name="LaButti K."/>
            <person name="Lipzen A."/>
            <person name="Mondo S."/>
            <person name="Riley R."/>
            <person name="Salamov A."/>
            <person name="Simmons B.A."/>
            <person name="Magnuson J.K."/>
            <person name="Henrissat B."/>
            <person name="Mortensen U.H."/>
            <person name="Larsen T.O."/>
            <person name="Devries R.P."/>
            <person name="Grigoriev I.V."/>
            <person name="Machida M."/>
            <person name="Baker S.E."/>
            <person name="Andersen M.R."/>
        </authorList>
    </citation>
    <scope>NUCLEOTIDE SEQUENCE [LARGE SCALE GENOMIC DNA]</scope>
    <source>
        <strain evidence="2">CBS 130017</strain>
    </source>
</reference>
<dbReference type="AlphaFoldDB" id="A0A5N6XD98"/>
<proteinExistence type="predicted"/>
<protein>
    <submittedName>
        <fullName evidence="1">Uncharacterized protein</fullName>
    </submittedName>
</protein>